<dbReference type="GO" id="GO:0006797">
    <property type="term" value="P:polyphosphate metabolic process"/>
    <property type="evidence" value="ECO:0000318"/>
    <property type="project" value="GO_Central"/>
</dbReference>
<feature type="transmembrane region" description="Helical" evidence="6">
    <location>
        <begin position="139"/>
        <end position="156"/>
    </location>
</feature>
<reference evidence="8" key="1">
    <citation type="submission" date="2006-10" db="EMBL/GenBank/DDBJ databases">
        <authorList>
            <person name="Amadeo P."/>
            <person name="Zhao Q."/>
            <person name="Wortman J."/>
            <person name="Fraser-Liggett C."/>
            <person name="Carlton J."/>
        </authorList>
    </citation>
    <scope>NUCLEOTIDE SEQUENCE</scope>
    <source>
        <strain evidence="8">G3</strain>
    </source>
</reference>
<reference evidence="8" key="2">
    <citation type="journal article" date="2007" name="Science">
        <title>Draft genome sequence of the sexually transmitted pathogen Trichomonas vaginalis.</title>
        <authorList>
            <person name="Carlton J.M."/>
            <person name="Hirt R.P."/>
            <person name="Silva J.C."/>
            <person name="Delcher A.L."/>
            <person name="Schatz M."/>
            <person name="Zhao Q."/>
            <person name="Wortman J.R."/>
            <person name="Bidwell S.L."/>
            <person name="Alsmark U.C.M."/>
            <person name="Besteiro S."/>
            <person name="Sicheritz-Ponten T."/>
            <person name="Noel C.J."/>
            <person name="Dacks J.B."/>
            <person name="Foster P.G."/>
            <person name="Simillion C."/>
            <person name="Van de Peer Y."/>
            <person name="Miranda-Saavedra D."/>
            <person name="Barton G.J."/>
            <person name="Westrop G.D."/>
            <person name="Mueller S."/>
            <person name="Dessi D."/>
            <person name="Fiori P.L."/>
            <person name="Ren Q."/>
            <person name="Paulsen I."/>
            <person name="Zhang H."/>
            <person name="Bastida-Corcuera F.D."/>
            <person name="Simoes-Barbosa A."/>
            <person name="Brown M.T."/>
            <person name="Hayes R.D."/>
            <person name="Mukherjee M."/>
            <person name="Okumura C.Y."/>
            <person name="Schneider R."/>
            <person name="Smith A.J."/>
            <person name="Vanacova S."/>
            <person name="Villalvazo M."/>
            <person name="Haas B.J."/>
            <person name="Pertea M."/>
            <person name="Feldblyum T.V."/>
            <person name="Utterback T.R."/>
            <person name="Shu C.L."/>
            <person name="Osoegawa K."/>
            <person name="de Jong P.J."/>
            <person name="Hrdy I."/>
            <person name="Horvathova L."/>
            <person name="Zubacova Z."/>
            <person name="Dolezal P."/>
            <person name="Malik S.B."/>
            <person name="Logsdon J.M. Jr."/>
            <person name="Henze K."/>
            <person name="Gupta A."/>
            <person name="Wang C.C."/>
            <person name="Dunne R.L."/>
            <person name="Upcroft J.A."/>
            <person name="Upcroft P."/>
            <person name="White O."/>
            <person name="Salzberg S.L."/>
            <person name="Tang P."/>
            <person name="Chiu C.-H."/>
            <person name="Lee Y.-S."/>
            <person name="Embley T.M."/>
            <person name="Coombs G.H."/>
            <person name="Mottram J.C."/>
            <person name="Tachezy J."/>
            <person name="Fraser-Liggett C.M."/>
            <person name="Johnson P.J."/>
        </authorList>
    </citation>
    <scope>NUCLEOTIDE SEQUENCE [LARGE SCALE GENOMIC DNA]</scope>
    <source>
        <strain evidence="8">G3</strain>
    </source>
</reference>
<feature type="transmembrane region" description="Helical" evidence="6">
    <location>
        <begin position="448"/>
        <end position="477"/>
    </location>
</feature>
<dbReference type="InterPro" id="IPR004680">
    <property type="entry name" value="Cit_transptr-like_dom"/>
</dbReference>
<evidence type="ECO:0000256" key="2">
    <source>
        <dbReference type="ARBA" id="ARBA00022448"/>
    </source>
</evidence>
<keyword evidence="4 6" id="KW-1133">Transmembrane helix</keyword>
<feature type="transmembrane region" description="Helical" evidence="6">
    <location>
        <begin position="79"/>
        <end position="112"/>
    </location>
</feature>
<evidence type="ECO:0000313" key="9">
    <source>
        <dbReference type="Proteomes" id="UP000001542"/>
    </source>
</evidence>
<keyword evidence="3 6" id="KW-0812">Transmembrane</keyword>
<name>A2EDP5_TRIV3</name>
<dbReference type="KEGG" id="tva:4767126"/>
<dbReference type="AlphaFoldDB" id="A2EDP5"/>
<dbReference type="SMR" id="A2EDP5"/>
<dbReference type="eggNOG" id="KOG1281">
    <property type="taxonomic scope" value="Eukaryota"/>
</dbReference>
<comment type="subcellular location">
    <subcellularLocation>
        <location evidence="1">Membrane</location>
        <topology evidence="1">Multi-pass membrane protein</topology>
    </subcellularLocation>
</comment>
<keyword evidence="2" id="KW-0813">Transport</keyword>
<evidence type="ECO:0000259" key="7">
    <source>
        <dbReference type="Pfam" id="PF03600"/>
    </source>
</evidence>
<dbReference type="Pfam" id="PF03600">
    <property type="entry name" value="CitMHS"/>
    <property type="match status" value="1"/>
</dbReference>
<feature type="transmembrane region" description="Helical" evidence="6">
    <location>
        <begin position="498"/>
        <end position="524"/>
    </location>
</feature>
<dbReference type="PANTHER" id="PTHR10283:SF92">
    <property type="entry name" value="LOW-AFFINITY PHOSPHATE TRANSPORTER PHO91"/>
    <property type="match status" value="1"/>
</dbReference>
<organism evidence="8 9">
    <name type="scientific">Trichomonas vaginalis (strain ATCC PRA-98 / G3)</name>
    <dbReference type="NCBI Taxonomy" id="412133"/>
    <lineage>
        <taxon>Eukaryota</taxon>
        <taxon>Metamonada</taxon>
        <taxon>Parabasalia</taxon>
        <taxon>Trichomonadida</taxon>
        <taxon>Trichomonadidae</taxon>
        <taxon>Trichomonas</taxon>
    </lineage>
</organism>
<feature type="domain" description="Citrate transporter-like" evidence="7">
    <location>
        <begin position="88"/>
        <end position="454"/>
    </location>
</feature>
<sequence>MSMNSVYRREESDDLSVGRIRRLSTTDAEEVIRALTGAEPQKKISPWRKTWVPLLAVITFCTFYMIPVYTLYPCARTCLAILVLGGFLWATEIVPSYVTAYLMPIMCVWFGVGYEESTGARMPANRLAVAIAAKFTDPIIFVFLGSLAISAALAKLNITERVSNFVLARISNKPQTVLLTLMLLNFATSAFLSNIAATTIFLTFSLPIIRTLDPDDPFIKAILFGLAWGGNAGGLPTTIASSQNILAIKYINESGTTSISFIEWIAFGGPTGLCCLLFFWLYLIWKYKPAYSELQIGAELPTRLPPWTWKHTFACLVTAFTILLWALQESFPKFLGHIGISSLIPIVTFFSVGILDSDDFGHLRWSTLSLMGGGLALGEAMRLSGLLNLLAKSITTALKPLVKYYWVIMLIFLIIEAVLVSVINHTSAAAILFPVLNAIGNEIGRPNLMLILSAMMIGMAQLFYISSFATALVSGVCRHERGNPHKLTSTPFLTGPEFFKVGWQIVVGSILIIASVGYGIVYALDI</sequence>
<dbReference type="GO" id="GO:0006817">
    <property type="term" value="P:phosphate ion transport"/>
    <property type="evidence" value="ECO:0000318"/>
    <property type="project" value="GO_Central"/>
</dbReference>
<accession>A2EDP5</accession>
<dbReference type="GO" id="GO:0005315">
    <property type="term" value="F:phosphate transmembrane transporter activity"/>
    <property type="evidence" value="ECO:0000318"/>
    <property type="project" value="GO_Central"/>
</dbReference>
<feature type="transmembrane region" description="Helical" evidence="6">
    <location>
        <begin position="403"/>
        <end position="436"/>
    </location>
</feature>
<proteinExistence type="predicted"/>
<feature type="transmembrane region" description="Helical" evidence="6">
    <location>
        <begin position="334"/>
        <end position="355"/>
    </location>
</feature>
<keyword evidence="5 6" id="KW-0472">Membrane</keyword>
<dbReference type="GO" id="GO:0055085">
    <property type="term" value="P:transmembrane transport"/>
    <property type="evidence" value="ECO:0000318"/>
    <property type="project" value="GO_Central"/>
</dbReference>
<dbReference type="OMA" id="GARMPAN"/>
<evidence type="ECO:0000256" key="5">
    <source>
        <dbReference type="ARBA" id="ARBA00023136"/>
    </source>
</evidence>
<dbReference type="STRING" id="5722.A2EDP5"/>
<protein>
    <submittedName>
        <fullName evidence="8">Sodium:sulfate symporter transmembrane region family protein</fullName>
    </submittedName>
</protein>
<dbReference type="Proteomes" id="UP000001542">
    <property type="component" value="Unassembled WGS sequence"/>
</dbReference>
<feature type="transmembrane region" description="Helical" evidence="6">
    <location>
        <begin position="51"/>
        <end position="72"/>
    </location>
</feature>
<feature type="transmembrane region" description="Helical" evidence="6">
    <location>
        <begin position="218"/>
        <end position="240"/>
    </location>
</feature>
<gene>
    <name evidence="8" type="ORF">TVAG_308990</name>
</gene>
<evidence type="ECO:0000256" key="3">
    <source>
        <dbReference type="ARBA" id="ARBA00022692"/>
    </source>
</evidence>
<dbReference type="VEuPathDB" id="TrichDB:TVAG_308990"/>
<feature type="transmembrane region" description="Helical" evidence="6">
    <location>
        <begin position="177"/>
        <end position="206"/>
    </location>
</feature>
<evidence type="ECO:0000313" key="8">
    <source>
        <dbReference type="EMBL" id="EAY09210.1"/>
    </source>
</evidence>
<evidence type="ECO:0000256" key="6">
    <source>
        <dbReference type="SAM" id="Phobius"/>
    </source>
</evidence>
<dbReference type="EMBL" id="DS113362">
    <property type="protein sequence ID" value="EAY09210.1"/>
    <property type="molecule type" value="Genomic_DNA"/>
</dbReference>
<evidence type="ECO:0000256" key="1">
    <source>
        <dbReference type="ARBA" id="ARBA00004141"/>
    </source>
</evidence>
<dbReference type="RefSeq" id="XP_001321433.1">
    <property type="nucleotide sequence ID" value="XM_001321398.1"/>
</dbReference>
<dbReference type="VEuPathDB" id="TrichDB:TVAGG3_0944680"/>
<feature type="transmembrane region" description="Helical" evidence="6">
    <location>
        <begin position="309"/>
        <end position="327"/>
    </location>
</feature>
<dbReference type="GO" id="GO:0005886">
    <property type="term" value="C:plasma membrane"/>
    <property type="evidence" value="ECO:0000318"/>
    <property type="project" value="GO_Central"/>
</dbReference>
<dbReference type="PANTHER" id="PTHR10283">
    <property type="entry name" value="SOLUTE CARRIER FAMILY 13 MEMBER"/>
    <property type="match status" value="1"/>
</dbReference>
<feature type="transmembrane region" description="Helical" evidence="6">
    <location>
        <begin position="261"/>
        <end position="285"/>
    </location>
</feature>
<dbReference type="InParanoid" id="A2EDP5"/>
<evidence type="ECO:0000256" key="4">
    <source>
        <dbReference type="ARBA" id="ARBA00022989"/>
    </source>
</evidence>
<keyword evidence="9" id="KW-1185">Reference proteome</keyword>
<dbReference type="OrthoDB" id="10260443at2759"/>